<dbReference type="InterPro" id="IPR021153">
    <property type="entry name" value="HrcA_C"/>
</dbReference>
<keyword evidence="2" id="KW-0805">Transcription regulation</keyword>
<dbReference type="PIRSF" id="PIRSF005485">
    <property type="entry name" value="HrcA"/>
    <property type="match status" value="1"/>
</dbReference>
<dbReference type="PANTHER" id="PTHR34824:SF1">
    <property type="entry name" value="HEAT-INDUCIBLE TRANSCRIPTION REPRESSOR HRCA"/>
    <property type="match status" value="1"/>
</dbReference>
<dbReference type="InterPro" id="IPR036388">
    <property type="entry name" value="WH-like_DNA-bd_sf"/>
</dbReference>
<sequence length="341" mass="37749">MLNDRSQLLFKNLMGLYLNEGKPIGSTTLAKCPEVGLSSATVRNVMADLEKMELIHAPHTSAGRIPTDKGYRLFVDSLLTYQPLSKQGEARIRQELSATSSQDALMSSASQVLSGITGMASLVLMPNKEQGILRHIDFVALAENRVLVVLVFNDQDIHNRIIELDSPVTPNELIKIANFLNKQCVGKSLAKAKESLIERMEQIRKTTSEFMLSVIEATDTVLAEQIEQQAPFLVSGQSNLLNYQELAETDKLKSLFYAFEHHTEMLNVLDKSMNAQGIQIFIGHECGHQTYQDCSIVTTPYEVEGEVLGVLGVVGPSRMNYEKVVPKVDITAKILGSLLKK</sequence>
<name>A0A3B0VS30_9ZZZZ</name>
<protein>
    <submittedName>
        <fullName evidence="7">Heat-inducible transcription repressor HrcA</fullName>
    </submittedName>
</protein>
<dbReference type="Gene3D" id="3.30.450.40">
    <property type="match status" value="1"/>
</dbReference>
<evidence type="ECO:0000256" key="4">
    <source>
        <dbReference type="ARBA" id="ARBA00023163"/>
    </source>
</evidence>
<dbReference type="PANTHER" id="PTHR34824">
    <property type="entry name" value="HEAT-INDUCIBLE TRANSCRIPTION REPRESSOR HRCA"/>
    <property type="match status" value="1"/>
</dbReference>
<dbReference type="Pfam" id="PF01628">
    <property type="entry name" value="HrcA"/>
    <property type="match status" value="1"/>
</dbReference>
<evidence type="ECO:0000256" key="3">
    <source>
        <dbReference type="ARBA" id="ARBA00023016"/>
    </source>
</evidence>
<gene>
    <name evidence="7" type="ORF">MNBD_GAMMA03-233</name>
</gene>
<evidence type="ECO:0000259" key="6">
    <source>
        <dbReference type="Pfam" id="PF03444"/>
    </source>
</evidence>
<dbReference type="GO" id="GO:0045892">
    <property type="term" value="P:negative regulation of DNA-templated transcription"/>
    <property type="evidence" value="ECO:0007669"/>
    <property type="project" value="TreeGrafter"/>
</dbReference>
<dbReference type="Pfam" id="PF03444">
    <property type="entry name" value="WHD_HrcA"/>
    <property type="match status" value="1"/>
</dbReference>
<proteinExistence type="inferred from homology"/>
<keyword evidence="1" id="KW-0678">Repressor</keyword>
<feature type="domain" description="Heat-inducible transcription repressor HrcA C-terminal" evidence="5">
    <location>
        <begin position="103"/>
        <end position="325"/>
    </location>
</feature>
<dbReference type="EMBL" id="UOFC01000101">
    <property type="protein sequence ID" value="VAW46455.1"/>
    <property type="molecule type" value="Genomic_DNA"/>
</dbReference>
<accession>A0A3B0VS30</accession>
<evidence type="ECO:0000256" key="2">
    <source>
        <dbReference type="ARBA" id="ARBA00023015"/>
    </source>
</evidence>
<dbReference type="SUPFAM" id="SSF46785">
    <property type="entry name" value="Winged helix' DNA-binding domain"/>
    <property type="match status" value="1"/>
</dbReference>
<dbReference type="Gene3D" id="1.10.10.10">
    <property type="entry name" value="Winged helix-like DNA-binding domain superfamily/Winged helix DNA-binding domain"/>
    <property type="match status" value="1"/>
</dbReference>
<feature type="domain" description="Winged helix-turn-helix transcription repressor HrcA DNA-binding" evidence="6">
    <location>
        <begin position="8"/>
        <end position="73"/>
    </location>
</feature>
<dbReference type="InterPro" id="IPR005104">
    <property type="entry name" value="WHTH_HrcA_DNA-bd"/>
</dbReference>
<dbReference type="NCBIfam" id="TIGR00331">
    <property type="entry name" value="hrcA"/>
    <property type="match status" value="1"/>
</dbReference>
<dbReference type="SUPFAM" id="SSF55781">
    <property type="entry name" value="GAF domain-like"/>
    <property type="match status" value="1"/>
</dbReference>
<dbReference type="AlphaFoldDB" id="A0A3B0VS30"/>
<evidence type="ECO:0000259" key="5">
    <source>
        <dbReference type="Pfam" id="PF01628"/>
    </source>
</evidence>
<dbReference type="InterPro" id="IPR029016">
    <property type="entry name" value="GAF-like_dom_sf"/>
</dbReference>
<dbReference type="InterPro" id="IPR002571">
    <property type="entry name" value="HrcA"/>
</dbReference>
<evidence type="ECO:0000256" key="1">
    <source>
        <dbReference type="ARBA" id="ARBA00022491"/>
    </source>
</evidence>
<dbReference type="InterPro" id="IPR036390">
    <property type="entry name" value="WH_DNA-bd_sf"/>
</dbReference>
<dbReference type="InterPro" id="IPR023120">
    <property type="entry name" value="WHTH_transcript_rep_HrcA_IDD"/>
</dbReference>
<organism evidence="7">
    <name type="scientific">hydrothermal vent metagenome</name>
    <dbReference type="NCBI Taxonomy" id="652676"/>
    <lineage>
        <taxon>unclassified sequences</taxon>
        <taxon>metagenomes</taxon>
        <taxon>ecological metagenomes</taxon>
    </lineage>
</organism>
<keyword evidence="4" id="KW-0804">Transcription</keyword>
<keyword evidence="3" id="KW-0346">Stress response</keyword>
<reference evidence="7" key="1">
    <citation type="submission" date="2018-06" db="EMBL/GenBank/DDBJ databases">
        <authorList>
            <person name="Zhirakovskaya E."/>
        </authorList>
    </citation>
    <scope>NUCLEOTIDE SEQUENCE</scope>
</reference>
<dbReference type="HAMAP" id="MF_00081">
    <property type="entry name" value="HrcA"/>
    <property type="match status" value="1"/>
</dbReference>
<dbReference type="GO" id="GO:0003677">
    <property type="term" value="F:DNA binding"/>
    <property type="evidence" value="ECO:0007669"/>
    <property type="project" value="InterPro"/>
</dbReference>
<evidence type="ECO:0000313" key="7">
    <source>
        <dbReference type="EMBL" id="VAW46455.1"/>
    </source>
</evidence>
<dbReference type="Gene3D" id="3.30.390.60">
    <property type="entry name" value="Heat-inducible transcription repressor hrca homolog, domain 3"/>
    <property type="match status" value="1"/>
</dbReference>